<proteinExistence type="predicted"/>
<dbReference type="RefSeq" id="WP_341698266.1">
    <property type="nucleotide sequence ID" value="NZ_JBBYHR010000011.1"/>
</dbReference>
<evidence type="ECO:0000313" key="2">
    <source>
        <dbReference type="Proteomes" id="UP001464555"/>
    </source>
</evidence>
<dbReference type="Pfam" id="PF14109">
    <property type="entry name" value="GldH_lipo"/>
    <property type="match status" value="1"/>
</dbReference>
<organism evidence="1 2">
    <name type="scientific">Flavobacterium arundinis</name>
    <dbReference type="NCBI Taxonomy" id="3139143"/>
    <lineage>
        <taxon>Bacteria</taxon>
        <taxon>Pseudomonadati</taxon>
        <taxon>Bacteroidota</taxon>
        <taxon>Flavobacteriia</taxon>
        <taxon>Flavobacteriales</taxon>
        <taxon>Flavobacteriaceae</taxon>
        <taxon>Flavobacterium</taxon>
    </lineage>
</organism>
<reference evidence="1 2" key="1">
    <citation type="submission" date="2024-04" db="EMBL/GenBank/DDBJ databases">
        <title>Flavobacterium sp. DGU11 16S ribosomal RNA gene Genome sequencing and assembly.</title>
        <authorList>
            <person name="Park S."/>
        </authorList>
    </citation>
    <scope>NUCLEOTIDE SEQUENCE [LARGE SCALE GENOMIC DNA]</scope>
    <source>
        <strain evidence="1 2">DGU11</strain>
    </source>
</reference>
<name>A0ABU9I0M5_9FLAO</name>
<gene>
    <name evidence="1" type="ORF">AAEO56_16980</name>
</gene>
<dbReference type="EMBL" id="JBBYHR010000011">
    <property type="protein sequence ID" value="MEL1245970.1"/>
    <property type="molecule type" value="Genomic_DNA"/>
</dbReference>
<dbReference type="NCBIfam" id="TIGR03511">
    <property type="entry name" value="GldH_lipo"/>
    <property type="match status" value="1"/>
</dbReference>
<keyword evidence="2" id="KW-1185">Reference proteome</keyword>
<evidence type="ECO:0000313" key="1">
    <source>
        <dbReference type="EMBL" id="MEL1245970.1"/>
    </source>
</evidence>
<comment type="caution">
    <text evidence="1">The sequence shown here is derived from an EMBL/GenBank/DDBJ whole genome shotgun (WGS) entry which is preliminary data.</text>
</comment>
<accession>A0ABU9I0M5</accession>
<dbReference type="InterPro" id="IPR020018">
    <property type="entry name" value="Motility-assoc_lipoprot_GldH"/>
</dbReference>
<protein>
    <submittedName>
        <fullName evidence="1">Gliding motility lipoprotein GldH</fullName>
    </submittedName>
</protein>
<dbReference type="Proteomes" id="UP001464555">
    <property type="component" value="Unassembled WGS sequence"/>
</dbReference>
<keyword evidence="1" id="KW-0449">Lipoprotein</keyword>
<sequence length="166" mass="18972">MQVLQTIKISLSLLGVLVLVCSCDRQRVFDEYKSMDGKWNKDSIVSFEFEQKDTVSKYNLFVNVRDNNNYPYNNLFLIVQMQEPGTKIIKVDTLEYQMANPDGSLLGDGFSDIKESKLWYKEKVNFPKPGKYKVSIQQAVRQAGKVPGVQELDGITDVGFRIESTE</sequence>